<sequence length="134" mass="15032">MSTPKFADVHNLVSFLSKPTESEGFEQIIDFLNANPIKYALTLNPTICTSCIEQFWATATVKNINADAHIHAKVDGKKVIISEATIKRDLKFQDEGGVDCLSNEIIFKQLPLMGYENLSQKLTFLAPWLMPLFV</sequence>
<evidence type="ECO:0000313" key="1">
    <source>
        <dbReference type="EMBL" id="GFC96138.1"/>
    </source>
</evidence>
<gene>
    <name evidence="1" type="ORF">Tci_868108</name>
</gene>
<organism evidence="1">
    <name type="scientific">Tanacetum cinerariifolium</name>
    <name type="common">Dalmatian daisy</name>
    <name type="synonym">Chrysanthemum cinerariifolium</name>
    <dbReference type="NCBI Taxonomy" id="118510"/>
    <lineage>
        <taxon>Eukaryota</taxon>
        <taxon>Viridiplantae</taxon>
        <taxon>Streptophyta</taxon>
        <taxon>Embryophyta</taxon>
        <taxon>Tracheophyta</taxon>
        <taxon>Spermatophyta</taxon>
        <taxon>Magnoliopsida</taxon>
        <taxon>eudicotyledons</taxon>
        <taxon>Gunneridae</taxon>
        <taxon>Pentapetalae</taxon>
        <taxon>asterids</taxon>
        <taxon>campanulids</taxon>
        <taxon>Asterales</taxon>
        <taxon>Asteraceae</taxon>
        <taxon>Asteroideae</taxon>
        <taxon>Anthemideae</taxon>
        <taxon>Anthemidinae</taxon>
        <taxon>Tanacetum</taxon>
    </lineage>
</organism>
<dbReference type="EMBL" id="BKCJ011158432">
    <property type="protein sequence ID" value="GFC96138.1"/>
    <property type="molecule type" value="Genomic_DNA"/>
</dbReference>
<name>A0A699SG62_TANCI</name>
<proteinExistence type="predicted"/>
<comment type="caution">
    <text evidence="1">The sequence shown here is derived from an EMBL/GenBank/DDBJ whole genome shotgun (WGS) entry which is preliminary data.</text>
</comment>
<dbReference type="AlphaFoldDB" id="A0A699SG62"/>
<reference evidence="1" key="1">
    <citation type="journal article" date="2019" name="Sci. Rep.">
        <title>Draft genome of Tanacetum cinerariifolium, the natural source of mosquito coil.</title>
        <authorList>
            <person name="Yamashiro T."/>
            <person name="Shiraishi A."/>
            <person name="Satake H."/>
            <person name="Nakayama K."/>
        </authorList>
    </citation>
    <scope>NUCLEOTIDE SEQUENCE</scope>
</reference>
<accession>A0A699SG62</accession>
<evidence type="ECO:0008006" key="2">
    <source>
        <dbReference type="Google" id="ProtNLM"/>
    </source>
</evidence>
<protein>
    <recommendedName>
        <fullName evidence="2">Xylulose kinase-1</fullName>
    </recommendedName>
</protein>